<evidence type="ECO:0000313" key="1">
    <source>
        <dbReference type="EMBL" id="ANA49296.1"/>
    </source>
</evidence>
<protein>
    <submittedName>
        <fullName evidence="1">Uncharacterized protein</fullName>
    </submittedName>
</protein>
<dbReference type="EMBL" id="KU862660">
    <property type="protein sequence ID" value="ANA49296.1"/>
    <property type="molecule type" value="Genomic_DNA"/>
</dbReference>
<reference evidence="1 2" key="1">
    <citation type="submission" date="2016-03" db="EMBL/GenBank/DDBJ databases">
        <title>Characterization of pf16 and phiPMW: Two novel phages infecting Pseudomonas putida PpG1.</title>
        <authorList>
            <person name="Magill D.J."/>
            <person name="Krylov V.N."/>
            <person name="Allen C.C.R."/>
            <person name="McGrath J.W."/>
            <person name="Quinn J.P."/>
            <person name="Kulakov L.A."/>
        </authorList>
    </citation>
    <scope>NUCLEOTIDE SEQUENCE [LARGE SCALE GENOMIC DNA]</scope>
</reference>
<dbReference type="Proteomes" id="UP000223738">
    <property type="component" value="Segment"/>
</dbReference>
<proteinExistence type="predicted"/>
<name>A0A1S5R1L8_9CAUD</name>
<evidence type="ECO:0000313" key="2">
    <source>
        <dbReference type="Proteomes" id="UP000223738"/>
    </source>
</evidence>
<accession>A0A1S5R1L8</accession>
<keyword evidence="2" id="KW-1185">Reference proteome</keyword>
<gene>
    <name evidence="1" type="ORF">PMW_171</name>
</gene>
<sequence length="80" mass="9081">MKNIHKVVSVAPGMEGFTLYYKLIGGKWHVKDYHDNWVLSGHYMVQKMLCDDEVGIGSPWGEAERDGLIEVSLVTEDEVE</sequence>
<organism evidence="1 2">
    <name type="scientific">Pseudomonas phage phiPMW</name>
    <dbReference type="NCBI Taxonomy" id="1815582"/>
    <lineage>
        <taxon>Viruses</taxon>
        <taxon>Duplodnaviria</taxon>
        <taxon>Heunggongvirae</taxon>
        <taxon>Uroviricota</taxon>
        <taxon>Caudoviricetes</taxon>
        <taxon>Plaisancevirus</taxon>
        <taxon>Plaisancevirus PMW</taxon>
    </lineage>
</organism>